<evidence type="ECO:0000256" key="2">
    <source>
        <dbReference type="ARBA" id="ARBA00023295"/>
    </source>
</evidence>
<organism evidence="5 6">
    <name type="scientific">Acidisarcina polymorpha</name>
    <dbReference type="NCBI Taxonomy" id="2211140"/>
    <lineage>
        <taxon>Bacteria</taxon>
        <taxon>Pseudomonadati</taxon>
        <taxon>Acidobacteriota</taxon>
        <taxon>Terriglobia</taxon>
        <taxon>Terriglobales</taxon>
        <taxon>Acidobacteriaceae</taxon>
        <taxon>Acidisarcina</taxon>
    </lineage>
</organism>
<dbReference type="GO" id="GO:0004553">
    <property type="term" value="F:hydrolase activity, hydrolyzing O-glycosyl compounds"/>
    <property type="evidence" value="ECO:0007669"/>
    <property type="project" value="InterPro"/>
</dbReference>
<gene>
    <name evidence="5" type="ORF">ACPOL_0627</name>
</gene>
<dbReference type="SUPFAM" id="SSF51445">
    <property type="entry name" value="(Trans)glycosidases"/>
    <property type="match status" value="1"/>
</dbReference>
<evidence type="ECO:0000256" key="1">
    <source>
        <dbReference type="ARBA" id="ARBA00022801"/>
    </source>
</evidence>
<reference evidence="5 6" key="1">
    <citation type="journal article" date="2018" name="Front. Microbiol.">
        <title>Hydrolytic Capabilities as a Key to Environmental Success: Chitinolytic and Cellulolytic Acidobacteria From Acidic Sub-arctic Soils and Boreal Peatlands.</title>
        <authorList>
            <person name="Belova S.E."/>
            <person name="Ravin N.V."/>
            <person name="Pankratov T.A."/>
            <person name="Rakitin A.L."/>
            <person name="Ivanova A.A."/>
            <person name="Beletsky A.V."/>
            <person name="Mardanov A.V."/>
            <person name="Sinninghe Damste J.S."/>
            <person name="Dedysh S.N."/>
        </authorList>
    </citation>
    <scope>NUCLEOTIDE SEQUENCE [LARGE SCALE GENOMIC DNA]</scope>
    <source>
        <strain evidence="5 6">SBC82</strain>
    </source>
</reference>
<dbReference type="AlphaFoldDB" id="A0A2Z5FT34"/>
<dbReference type="RefSeq" id="WP_114205720.1">
    <property type="nucleotide sequence ID" value="NZ_CP030840.1"/>
</dbReference>
<dbReference type="OrthoDB" id="9800475at2"/>
<dbReference type="KEGG" id="abas:ACPOL_0627"/>
<accession>A0A2Z5FT34</accession>
<comment type="similarity">
    <text evidence="3">Belongs to the glycosyl hydrolase 5 (cellulase A) family.</text>
</comment>
<protein>
    <recommendedName>
        <fullName evidence="4">Glycoside hydrolase family 5 domain-containing protein</fullName>
    </recommendedName>
</protein>
<dbReference type="InterPro" id="IPR017853">
    <property type="entry name" value="GH"/>
</dbReference>
<evidence type="ECO:0000256" key="3">
    <source>
        <dbReference type="RuleBase" id="RU361153"/>
    </source>
</evidence>
<evidence type="ECO:0000313" key="6">
    <source>
        <dbReference type="Proteomes" id="UP000253606"/>
    </source>
</evidence>
<feature type="domain" description="Glycoside hydrolase family 5" evidence="4">
    <location>
        <begin position="51"/>
        <end position="297"/>
    </location>
</feature>
<dbReference type="InterPro" id="IPR001547">
    <property type="entry name" value="Glyco_hydro_5"/>
</dbReference>
<dbReference type="Gene3D" id="3.20.20.80">
    <property type="entry name" value="Glycosidases"/>
    <property type="match status" value="1"/>
</dbReference>
<dbReference type="Proteomes" id="UP000253606">
    <property type="component" value="Chromosome"/>
</dbReference>
<evidence type="ECO:0000259" key="4">
    <source>
        <dbReference type="Pfam" id="PF00150"/>
    </source>
</evidence>
<keyword evidence="2 3" id="KW-0326">Glycosidase</keyword>
<evidence type="ECO:0000313" key="5">
    <source>
        <dbReference type="EMBL" id="AXC09998.1"/>
    </source>
</evidence>
<keyword evidence="1 3" id="KW-0378">Hydrolase</keyword>
<dbReference type="GO" id="GO:0009251">
    <property type="term" value="P:glucan catabolic process"/>
    <property type="evidence" value="ECO:0007669"/>
    <property type="project" value="TreeGrafter"/>
</dbReference>
<dbReference type="PANTHER" id="PTHR34142">
    <property type="entry name" value="ENDO-BETA-1,4-GLUCANASE A"/>
    <property type="match status" value="1"/>
</dbReference>
<keyword evidence="6" id="KW-1185">Reference proteome</keyword>
<name>A0A2Z5FT34_9BACT</name>
<sequence>MTLNDRPWLSRGVVLQGYVRPLATLKIEASSDPTAVTLLKARNNYTPAERAAIRAYGADTIRFQISQPALNPSNTTMYDPDYFNDVVSAIKTARQEGFIVMIMMQDEPITGDTSEDPLPTAETQGDWDLFTPVFGSDRGVVFELYNEPTLLGSATNWQLWLNGGTVAAGGQTYTAIGMQPLISHLRNNGAQNVFVLDALADNVTDPVTGMTVKEAAATLDGMQAPTDPLNRLVYAVHPYQHGLTVESQWDAEFGIPSQSVPVWADEWSAPEGMSLGLGSMTDTQVAVDLLNYLNAHSIPLCTGAFDVPKFVVQNLNPWTLTDYDPATPMKSSGRLVYNDFAADYSRELTVADGL</sequence>
<proteinExistence type="inferred from homology"/>
<dbReference type="Pfam" id="PF00150">
    <property type="entry name" value="Cellulase"/>
    <property type="match status" value="1"/>
</dbReference>
<dbReference type="PANTHER" id="PTHR34142:SF1">
    <property type="entry name" value="GLYCOSIDE HYDROLASE FAMILY 5 DOMAIN-CONTAINING PROTEIN"/>
    <property type="match status" value="1"/>
</dbReference>
<dbReference type="EMBL" id="CP030840">
    <property type="protein sequence ID" value="AXC09998.1"/>
    <property type="molecule type" value="Genomic_DNA"/>
</dbReference>